<evidence type="ECO:0000313" key="3">
    <source>
        <dbReference type="EMBL" id="EPZ14017.1"/>
    </source>
</evidence>
<dbReference type="GO" id="GO:0035556">
    <property type="term" value="P:intracellular signal transduction"/>
    <property type="evidence" value="ECO:0007669"/>
    <property type="project" value="InterPro"/>
</dbReference>
<gene>
    <name evidence="3" type="ORF">M622_07105</name>
</gene>
<dbReference type="Gene3D" id="2.60.200.20">
    <property type="match status" value="1"/>
</dbReference>
<dbReference type="Proteomes" id="UP000015455">
    <property type="component" value="Unassembled WGS sequence"/>
</dbReference>
<dbReference type="PANTHER" id="PTHR43081:SF1">
    <property type="entry name" value="ADENYLATE CYCLASE, TERMINAL-DIFFERENTIATION SPECIFIC"/>
    <property type="match status" value="1"/>
</dbReference>
<dbReference type="InterPro" id="IPR050697">
    <property type="entry name" value="Adenylyl/Guanylyl_Cyclase_3/4"/>
</dbReference>
<dbReference type="SUPFAM" id="SSF49879">
    <property type="entry name" value="SMAD/FHA domain"/>
    <property type="match status" value="1"/>
</dbReference>
<dbReference type="CDD" id="cd07302">
    <property type="entry name" value="CHD"/>
    <property type="match status" value="1"/>
</dbReference>
<protein>
    <recommendedName>
        <fullName evidence="5">Adenylate cyclase</fullName>
    </recommendedName>
</protein>
<dbReference type="PANTHER" id="PTHR43081">
    <property type="entry name" value="ADENYLATE CYCLASE, TERMINAL-DIFFERENTIATION SPECIFIC-RELATED"/>
    <property type="match status" value="1"/>
</dbReference>
<dbReference type="Gene3D" id="3.30.70.1230">
    <property type="entry name" value="Nucleotide cyclase"/>
    <property type="match status" value="1"/>
</dbReference>
<dbReference type="InterPro" id="IPR001054">
    <property type="entry name" value="A/G_cyclase"/>
</dbReference>
<feature type="domain" description="FHA" evidence="1">
    <location>
        <begin position="215"/>
        <end position="258"/>
    </location>
</feature>
<name>S9ZKK1_9RHOO</name>
<organism evidence="3 4">
    <name type="scientific">Thauera terpenica 58Eu</name>
    <dbReference type="NCBI Taxonomy" id="1348657"/>
    <lineage>
        <taxon>Bacteria</taxon>
        <taxon>Pseudomonadati</taxon>
        <taxon>Pseudomonadota</taxon>
        <taxon>Betaproteobacteria</taxon>
        <taxon>Rhodocyclales</taxon>
        <taxon>Zoogloeaceae</taxon>
        <taxon>Thauera</taxon>
    </lineage>
</organism>
<dbReference type="PROSITE" id="PS50125">
    <property type="entry name" value="GUANYLATE_CYCLASE_2"/>
    <property type="match status" value="1"/>
</dbReference>
<dbReference type="GO" id="GO:0009190">
    <property type="term" value="P:cyclic nucleotide biosynthetic process"/>
    <property type="evidence" value="ECO:0007669"/>
    <property type="project" value="InterPro"/>
</dbReference>
<comment type="caution">
    <text evidence="3">The sequence shown here is derived from an EMBL/GenBank/DDBJ whole genome shotgun (WGS) entry which is preliminary data.</text>
</comment>
<feature type="domain" description="Guanylate cyclase" evidence="2">
    <location>
        <begin position="7"/>
        <end position="122"/>
    </location>
</feature>
<proteinExistence type="predicted"/>
<sequence length="304" mass="32627">MKQSVRTVVFADLTGSTGLFETAGNVVATRIITRCTHTLGRHLVLAGGQLVKYLGDGVLVLFDNTLAAVEAASRMQQVLAEQVPGLPQGGGLGIKTGVERGPIVEHDGDCYGDAVNVAARLSDRAQGGETLIGEGAFDCLPEAQRLACHSLDRITIKGKAEPMPVWLVDWARTAESTVTALFDFNQLIEGNHCVQRLDIRRMDQHVELHPGDGPLIIGRGDSVGFAVDDQRVSRRHARIEWTGGQCTFTDFSSNGSWVRFAGSAAPVILRRDSCALYGEGEIGLGAQLDDFTAPTLSFQVIDEA</sequence>
<dbReference type="AlphaFoldDB" id="S9ZKK1"/>
<dbReference type="Pfam" id="PF00498">
    <property type="entry name" value="FHA"/>
    <property type="match status" value="1"/>
</dbReference>
<evidence type="ECO:0000259" key="2">
    <source>
        <dbReference type="PROSITE" id="PS50125"/>
    </source>
</evidence>
<evidence type="ECO:0000259" key="1">
    <source>
        <dbReference type="PROSITE" id="PS50006"/>
    </source>
</evidence>
<dbReference type="SMART" id="SM00240">
    <property type="entry name" value="FHA"/>
    <property type="match status" value="1"/>
</dbReference>
<keyword evidence="4" id="KW-1185">Reference proteome</keyword>
<evidence type="ECO:0000313" key="4">
    <source>
        <dbReference type="Proteomes" id="UP000015455"/>
    </source>
</evidence>
<dbReference type="PROSITE" id="PS50006">
    <property type="entry name" value="FHA_DOMAIN"/>
    <property type="match status" value="1"/>
</dbReference>
<dbReference type="OrthoDB" id="9801841at2"/>
<reference evidence="3 4" key="1">
    <citation type="submission" date="2013-06" db="EMBL/GenBank/DDBJ databases">
        <title>Draft genome sequence of Thauera terpenica.</title>
        <authorList>
            <person name="Liu B."/>
            <person name="Frostegard A.H."/>
            <person name="Shapleigh J.P."/>
        </authorList>
    </citation>
    <scope>NUCLEOTIDE SEQUENCE [LARGE SCALE GENOMIC DNA]</scope>
    <source>
        <strain evidence="3 4">58Eu</strain>
    </source>
</reference>
<dbReference type="CDD" id="cd00060">
    <property type="entry name" value="FHA"/>
    <property type="match status" value="1"/>
</dbReference>
<dbReference type="SUPFAM" id="SSF55073">
    <property type="entry name" value="Nucleotide cyclase"/>
    <property type="match status" value="1"/>
</dbReference>
<dbReference type="InterPro" id="IPR000253">
    <property type="entry name" value="FHA_dom"/>
</dbReference>
<dbReference type="InterPro" id="IPR029787">
    <property type="entry name" value="Nucleotide_cyclase"/>
</dbReference>
<dbReference type="GO" id="GO:0004016">
    <property type="term" value="F:adenylate cyclase activity"/>
    <property type="evidence" value="ECO:0007669"/>
    <property type="project" value="UniProtKB-ARBA"/>
</dbReference>
<dbReference type="Pfam" id="PF00211">
    <property type="entry name" value="Guanylate_cyc"/>
    <property type="match status" value="1"/>
</dbReference>
<evidence type="ECO:0008006" key="5">
    <source>
        <dbReference type="Google" id="ProtNLM"/>
    </source>
</evidence>
<dbReference type="RefSeq" id="WP_021250818.1">
    <property type="nucleotide sequence ID" value="NZ_ATJV01000103.1"/>
</dbReference>
<dbReference type="STRING" id="1348657.M622_07105"/>
<dbReference type="PATRIC" id="fig|1348657.5.peg.3438"/>
<dbReference type="EMBL" id="ATJV01000103">
    <property type="protein sequence ID" value="EPZ14017.1"/>
    <property type="molecule type" value="Genomic_DNA"/>
</dbReference>
<accession>S9ZKK1</accession>
<dbReference type="eggNOG" id="COG2114">
    <property type="taxonomic scope" value="Bacteria"/>
</dbReference>
<dbReference type="InterPro" id="IPR008984">
    <property type="entry name" value="SMAD_FHA_dom_sf"/>
</dbReference>
<dbReference type="eggNOG" id="COG1716">
    <property type="taxonomic scope" value="Bacteria"/>
</dbReference>